<dbReference type="InterPro" id="IPR058248">
    <property type="entry name" value="Lxx211020-like"/>
</dbReference>
<dbReference type="EMBL" id="CM000913">
    <property type="protein sequence ID" value="EFG07910.1"/>
    <property type="molecule type" value="Genomic_DNA"/>
</dbReference>
<protein>
    <submittedName>
        <fullName evidence="2">Secreted protein</fullName>
    </submittedName>
</protein>
<keyword evidence="3" id="KW-1185">Reference proteome</keyword>
<reference evidence="2 3" key="1">
    <citation type="journal article" date="2010" name="Genome Biol. Evol.">
        <title>The sequence of a 1.8-mb bacterial linear plasmid reveals a rich evolutionary reservoir of secondary metabolic pathways.</title>
        <authorList>
            <person name="Medema M.H."/>
            <person name="Trefzer A."/>
            <person name="Kovalchuk A."/>
            <person name="van den Berg M."/>
            <person name="Mueller U."/>
            <person name="Heijne W."/>
            <person name="Wu L."/>
            <person name="Alam M.T."/>
            <person name="Ronning C.M."/>
            <person name="Nierman W.C."/>
            <person name="Bovenberg R.A.L."/>
            <person name="Breitling R."/>
            <person name="Takano E."/>
        </authorList>
    </citation>
    <scope>NUCLEOTIDE SEQUENCE [LARGE SCALE GENOMIC DNA]</scope>
    <source>
        <strain evidence="3">ATCC 27064 / DSM 738 / JCM 4710 / NBRC 13307 / NCIMB 12785 / NRRL 3585 / VKM Ac-602</strain>
    </source>
</reference>
<dbReference type="SUPFAM" id="SSF110087">
    <property type="entry name" value="DR1885-like metal-binding protein"/>
    <property type="match status" value="1"/>
</dbReference>
<gene>
    <name evidence="2" type="ORF">SCLAV_2837</name>
</gene>
<accession>E2PVJ6</accession>
<dbReference type="AlphaFoldDB" id="E2PVJ6"/>
<dbReference type="eggNOG" id="COG2847">
    <property type="taxonomic scope" value="Bacteria"/>
</dbReference>
<dbReference type="OrthoDB" id="9796962at2"/>
<dbReference type="RefSeq" id="WP_003961072.1">
    <property type="nucleotide sequence ID" value="NZ_CM000913.1"/>
</dbReference>
<dbReference type="PANTHER" id="PTHR36302:SF1">
    <property type="entry name" value="COPPER CHAPERONE PCU(A)C"/>
    <property type="match status" value="1"/>
</dbReference>
<proteinExistence type="predicted"/>
<dbReference type="Gene3D" id="2.60.40.1890">
    <property type="entry name" value="PCu(A)C copper chaperone"/>
    <property type="match status" value="1"/>
</dbReference>
<name>E2PVJ6_STRCL</name>
<dbReference type="KEGG" id="sclf:BB341_14355"/>
<feature type="region of interest" description="Disordered" evidence="1">
    <location>
        <begin position="1"/>
        <end position="26"/>
    </location>
</feature>
<evidence type="ECO:0000313" key="2">
    <source>
        <dbReference type="EMBL" id="EFG07910.1"/>
    </source>
</evidence>
<dbReference type="PANTHER" id="PTHR36302">
    <property type="entry name" value="BLR7088 PROTEIN"/>
    <property type="match status" value="1"/>
</dbReference>
<dbReference type="InterPro" id="IPR036182">
    <property type="entry name" value="PCuAC_sf"/>
</dbReference>
<organism evidence="2 3">
    <name type="scientific">Streptomyces clavuligerus</name>
    <dbReference type="NCBI Taxonomy" id="1901"/>
    <lineage>
        <taxon>Bacteria</taxon>
        <taxon>Bacillati</taxon>
        <taxon>Actinomycetota</taxon>
        <taxon>Actinomycetes</taxon>
        <taxon>Kitasatosporales</taxon>
        <taxon>Streptomycetaceae</taxon>
        <taxon>Streptomyces</taxon>
    </lineage>
</organism>
<evidence type="ECO:0000256" key="1">
    <source>
        <dbReference type="SAM" id="MobiDB-lite"/>
    </source>
</evidence>
<dbReference type="STRING" id="1901.BB341_14355"/>
<dbReference type="Pfam" id="PF04314">
    <property type="entry name" value="PCuAC"/>
    <property type="match status" value="1"/>
</dbReference>
<dbReference type="Proteomes" id="UP000002357">
    <property type="component" value="Chromosome"/>
</dbReference>
<dbReference type="InterPro" id="IPR007410">
    <property type="entry name" value="LpqE-like"/>
</dbReference>
<dbReference type="GeneID" id="93730618"/>
<evidence type="ECO:0000313" key="3">
    <source>
        <dbReference type="Proteomes" id="UP000002357"/>
    </source>
</evidence>
<sequence>MTPRDPLRTTGRRTPRADRRRRDPRARLGAALALAAALALTGCSTGGDGSGPDDGPPRLTVDGAFMPQPVNDVAAGFLTVRNEGGTADKLTGVTSALSDDVSIHESKDQRMRKVAEFDVPARGALDLERGGSHIMFMGLKHRPEQGDTVTVELRFEKSDPITVDLPVEEPSHNPKNHR</sequence>